<dbReference type="Proteomes" id="UP000665561">
    <property type="component" value="Unassembled WGS sequence"/>
</dbReference>
<dbReference type="Gene3D" id="1.10.10.10">
    <property type="entry name" value="Winged helix-like DNA-binding domain superfamily/Winged helix DNA-binding domain"/>
    <property type="match status" value="1"/>
</dbReference>
<dbReference type="InterPro" id="IPR000835">
    <property type="entry name" value="HTH_MarR-typ"/>
</dbReference>
<proteinExistence type="predicted"/>
<evidence type="ECO:0000256" key="1">
    <source>
        <dbReference type="ARBA" id="ARBA00023015"/>
    </source>
</evidence>
<evidence type="ECO:0000259" key="4">
    <source>
        <dbReference type="PROSITE" id="PS50995"/>
    </source>
</evidence>
<protein>
    <submittedName>
        <fullName evidence="5">MarR family transcriptional regulator</fullName>
    </submittedName>
</protein>
<keyword evidence="2" id="KW-0238">DNA-binding</keyword>
<accession>A0ABW9XS47</accession>
<dbReference type="EMBL" id="JAAAMV010000012">
    <property type="protein sequence ID" value="NBD25371.1"/>
    <property type="molecule type" value="Genomic_DNA"/>
</dbReference>
<dbReference type="PROSITE" id="PS01117">
    <property type="entry name" value="HTH_MARR_1"/>
    <property type="match status" value="1"/>
</dbReference>
<dbReference type="InterPro" id="IPR036390">
    <property type="entry name" value="WH_DNA-bd_sf"/>
</dbReference>
<keyword evidence="3" id="KW-0804">Transcription</keyword>
<comment type="caution">
    <text evidence="5">The sequence shown here is derived from an EMBL/GenBank/DDBJ whole genome shotgun (WGS) entry which is preliminary data.</text>
</comment>
<keyword evidence="6" id="KW-1185">Reference proteome</keyword>
<dbReference type="Pfam" id="PF01047">
    <property type="entry name" value="MarR"/>
    <property type="match status" value="1"/>
</dbReference>
<evidence type="ECO:0000313" key="5">
    <source>
        <dbReference type="EMBL" id="NBD25371.1"/>
    </source>
</evidence>
<dbReference type="PRINTS" id="PR00598">
    <property type="entry name" value="HTHMARR"/>
</dbReference>
<dbReference type="InterPro" id="IPR023187">
    <property type="entry name" value="Tscrpt_reg_MarR-type_CS"/>
</dbReference>
<dbReference type="PANTHER" id="PTHR42756">
    <property type="entry name" value="TRANSCRIPTIONAL REGULATOR, MARR"/>
    <property type="match status" value="1"/>
</dbReference>
<evidence type="ECO:0000313" key="6">
    <source>
        <dbReference type="Proteomes" id="UP000665561"/>
    </source>
</evidence>
<reference evidence="5 6" key="1">
    <citation type="submission" date="2020-01" db="EMBL/GenBank/DDBJ databases">
        <title>Paenibacillus soybeanensis sp. nov. isolated from the nodules of soybean (Glycine max(L.) Merr).</title>
        <authorList>
            <person name="Wang H."/>
        </authorList>
    </citation>
    <scope>NUCLEOTIDE SEQUENCE [LARGE SCALE GENOMIC DNA]</scope>
    <source>
        <strain evidence="5 6">T1</strain>
    </source>
</reference>
<dbReference type="SUPFAM" id="SSF46785">
    <property type="entry name" value="Winged helix' DNA-binding domain"/>
    <property type="match status" value="1"/>
</dbReference>
<organism evidence="5 6">
    <name type="scientific">Paenibacillus glycinis</name>
    <dbReference type="NCBI Taxonomy" id="2697035"/>
    <lineage>
        <taxon>Bacteria</taxon>
        <taxon>Bacillati</taxon>
        <taxon>Bacillota</taxon>
        <taxon>Bacilli</taxon>
        <taxon>Bacillales</taxon>
        <taxon>Paenibacillaceae</taxon>
        <taxon>Paenibacillus</taxon>
    </lineage>
</organism>
<gene>
    <name evidence="5" type="ORF">GT019_15925</name>
</gene>
<keyword evidence="1" id="KW-0805">Transcription regulation</keyword>
<dbReference type="PROSITE" id="PS50995">
    <property type="entry name" value="HTH_MARR_2"/>
    <property type="match status" value="1"/>
</dbReference>
<feature type="domain" description="HTH marR-type" evidence="4">
    <location>
        <begin position="11"/>
        <end position="143"/>
    </location>
</feature>
<dbReference type="RefSeq" id="WP_161744183.1">
    <property type="nucleotide sequence ID" value="NZ_JAAAMV010000012.1"/>
</dbReference>
<sequence length="152" mass="17041">MPENKGPGEIDLRLFRIWLKASRSVFGRANKDIESRGLRTEHFMILELLYNTGPQAVQRISERLSIPSGSITYVVDKLEEKGLVSRQPSKTDRRGMTVLLSEAGEAMFNDIFPQHAALISRLLSAATDEEKHMLAELLKKIGLSAESMEGKE</sequence>
<dbReference type="PANTHER" id="PTHR42756:SF1">
    <property type="entry name" value="TRANSCRIPTIONAL REPRESSOR OF EMRAB OPERON"/>
    <property type="match status" value="1"/>
</dbReference>
<evidence type="ECO:0000256" key="3">
    <source>
        <dbReference type="ARBA" id="ARBA00023163"/>
    </source>
</evidence>
<evidence type="ECO:0000256" key="2">
    <source>
        <dbReference type="ARBA" id="ARBA00023125"/>
    </source>
</evidence>
<dbReference type="InterPro" id="IPR036388">
    <property type="entry name" value="WH-like_DNA-bd_sf"/>
</dbReference>
<dbReference type="SMART" id="SM00347">
    <property type="entry name" value="HTH_MARR"/>
    <property type="match status" value="1"/>
</dbReference>
<name>A0ABW9XS47_9BACL</name>